<reference evidence="8 9" key="1">
    <citation type="submission" date="2022-08" db="EMBL/GenBank/DDBJ databases">
        <title>Aerococcaceae sp. nov isolated from spoiled eye mask.</title>
        <authorList>
            <person name="Zhou G."/>
            <person name="Xie X.-B."/>
            <person name="Shi Q.-S."/>
            <person name="Wang Y.-S."/>
            <person name="Wen X."/>
            <person name="Peng H."/>
            <person name="Yang X.-J."/>
            <person name="Tao H.-B."/>
            <person name="Huang X.-M."/>
        </authorList>
    </citation>
    <scope>NUCLEOTIDE SEQUENCE [LARGE SCALE GENOMIC DNA]</scope>
    <source>
        <strain evidence="9">DM20194951</strain>
    </source>
</reference>
<protein>
    <recommendedName>
        <fullName evidence="6">Holliday junction branch migration complex subunit RuvA</fullName>
    </recommendedName>
</protein>
<evidence type="ECO:0000256" key="5">
    <source>
        <dbReference type="ARBA" id="ARBA00023204"/>
    </source>
</evidence>
<name>A0ABY5P9M1_9LACT</name>
<keyword evidence="5 6" id="KW-0234">DNA repair</keyword>
<dbReference type="RefSeq" id="WP_313794932.1">
    <property type="nucleotide sequence ID" value="NZ_CP102453.1"/>
</dbReference>
<dbReference type="Gene3D" id="1.10.150.20">
    <property type="entry name" value="5' to 3' exonuclease, C-terminal subdomain"/>
    <property type="match status" value="1"/>
</dbReference>
<dbReference type="InterPro" id="IPR011114">
    <property type="entry name" value="RuvA_C"/>
</dbReference>
<dbReference type="SUPFAM" id="SSF46929">
    <property type="entry name" value="DNA helicase RuvA subunit, C-terminal domain"/>
    <property type="match status" value="1"/>
</dbReference>
<keyword evidence="3 6" id="KW-0238">DNA-binding</keyword>
<evidence type="ECO:0000256" key="4">
    <source>
        <dbReference type="ARBA" id="ARBA00023172"/>
    </source>
</evidence>
<keyword evidence="8" id="KW-0378">Hydrolase</keyword>
<comment type="domain">
    <text evidence="6">Has three domains with a flexible linker between the domains II and III and assumes an 'L' shape. Domain III is highly mobile and contacts RuvB.</text>
</comment>
<evidence type="ECO:0000256" key="2">
    <source>
        <dbReference type="ARBA" id="ARBA00022763"/>
    </source>
</evidence>
<dbReference type="InterPro" id="IPR003583">
    <property type="entry name" value="Hlx-hairpin-Hlx_DNA-bd_motif"/>
</dbReference>
<dbReference type="GO" id="GO:0003678">
    <property type="term" value="F:DNA helicase activity"/>
    <property type="evidence" value="ECO:0007669"/>
    <property type="project" value="UniProtKB-EC"/>
</dbReference>
<comment type="function">
    <text evidence="6">The RuvA-RuvB-RuvC complex processes Holliday junction (HJ) DNA during genetic recombination and DNA repair, while the RuvA-RuvB complex plays an important role in the rescue of blocked DNA replication forks via replication fork reversal (RFR). RuvA specifically binds to HJ cruciform DNA, conferring on it an open structure. The RuvB hexamer acts as an ATP-dependent pump, pulling dsDNA into and through the RuvAB complex. HJ branch migration allows RuvC to scan DNA until it finds its consensus sequence, where it cleaves and resolves the cruciform DNA.</text>
</comment>
<dbReference type="InterPro" id="IPR013849">
    <property type="entry name" value="DNA_helicase_Holl-junc_RuvA_I"/>
</dbReference>
<dbReference type="NCBIfam" id="TIGR00084">
    <property type="entry name" value="ruvA"/>
    <property type="match status" value="1"/>
</dbReference>
<keyword evidence="1 6" id="KW-0963">Cytoplasm</keyword>
<dbReference type="HAMAP" id="MF_00031">
    <property type="entry name" value="DNA_HJ_migration_RuvA"/>
    <property type="match status" value="1"/>
</dbReference>
<dbReference type="InterPro" id="IPR000085">
    <property type="entry name" value="RuvA"/>
</dbReference>
<organism evidence="8 9">
    <name type="scientific">Fundicoccus culcitae</name>
    <dbReference type="NCBI Taxonomy" id="2969821"/>
    <lineage>
        <taxon>Bacteria</taxon>
        <taxon>Bacillati</taxon>
        <taxon>Bacillota</taxon>
        <taxon>Bacilli</taxon>
        <taxon>Lactobacillales</taxon>
        <taxon>Aerococcaceae</taxon>
        <taxon>Fundicoccus</taxon>
    </lineage>
</organism>
<keyword evidence="2 6" id="KW-0227">DNA damage</keyword>
<dbReference type="InterPro" id="IPR036267">
    <property type="entry name" value="RuvA_C_sf"/>
</dbReference>
<sequence length="198" mass="21853">MYEYIKGQLTKIAPTYIVIEAAGIGYQIQTPNPYRLQDSLNQSLTMFVELVVREDAMILYGFINFFEKQLFLKLNRVSGIGPKSALSILAANDHDGLVTAIETGDSDYLTKFPGVGKKTAQQMVLDLKGQLDFVPEVAEDATNESTTDSSVINEVVEALLGLGYSQREVKRIEKPIKEAGLSTTQEALSLAFKLLLNK</sequence>
<gene>
    <name evidence="6 8" type="primary">ruvA</name>
    <name evidence="8" type="ORF">NRE15_02605</name>
</gene>
<dbReference type="InterPro" id="IPR012340">
    <property type="entry name" value="NA-bd_OB-fold"/>
</dbReference>
<evidence type="ECO:0000256" key="3">
    <source>
        <dbReference type="ARBA" id="ARBA00023125"/>
    </source>
</evidence>
<dbReference type="SUPFAM" id="SSF47781">
    <property type="entry name" value="RuvA domain 2-like"/>
    <property type="match status" value="1"/>
</dbReference>
<comment type="similarity">
    <text evidence="6">Belongs to the RuvA family.</text>
</comment>
<comment type="caution">
    <text evidence="6">Lacks conserved residue(s) required for the propagation of feature annotation.</text>
</comment>
<evidence type="ECO:0000313" key="9">
    <source>
        <dbReference type="Proteomes" id="UP001315967"/>
    </source>
</evidence>
<dbReference type="InterPro" id="IPR010994">
    <property type="entry name" value="RuvA_2-like"/>
</dbReference>
<evidence type="ECO:0000256" key="1">
    <source>
        <dbReference type="ARBA" id="ARBA00022490"/>
    </source>
</evidence>
<feature type="domain" description="Helix-hairpin-helix DNA-binding motif class 1" evidence="7">
    <location>
        <begin position="72"/>
        <end position="91"/>
    </location>
</feature>
<dbReference type="Proteomes" id="UP001315967">
    <property type="component" value="Chromosome"/>
</dbReference>
<dbReference type="EMBL" id="CP102453">
    <property type="protein sequence ID" value="UUX35442.1"/>
    <property type="molecule type" value="Genomic_DNA"/>
</dbReference>
<evidence type="ECO:0000259" key="7">
    <source>
        <dbReference type="SMART" id="SM00278"/>
    </source>
</evidence>
<comment type="subunit">
    <text evidence="6">Homotetramer. Forms an RuvA(8)-RuvB(12)-Holliday junction (HJ) complex. HJ DNA is sandwiched between 2 RuvA tetramers; dsDNA enters through RuvA and exits via RuvB. An RuvB hexamer assembles on each DNA strand where it exits the tetramer. Each RuvB hexamer is contacted by two RuvA subunits (via domain III) on 2 adjacent RuvB subunits; this complex drives branch migration. In the full resolvosome a probable DNA-RuvA(4)-RuvB(12)-RuvC(2) complex forms which resolves the HJ.</text>
</comment>
<evidence type="ECO:0000313" key="8">
    <source>
        <dbReference type="EMBL" id="UUX35442.1"/>
    </source>
</evidence>
<dbReference type="Gene3D" id="2.40.50.140">
    <property type="entry name" value="Nucleic acid-binding proteins"/>
    <property type="match status" value="1"/>
</dbReference>
<proteinExistence type="inferred from homology"/>
<keyword evidence="9" id="KW-1185">Reference proteome</keyword>
<dbReference type="Pfam" id="PF07499">
    <property type="entry name" value="RuvA_C"/>
    <property type="match status" value="1"/>
</dbReference>
<feature type="region of interest" description="Domain III" evidence="6">
    <location>
        <begin position="147"/>
        <end position="198"/>
    </location>
</feature>
<accession>A0ABY5P9M1</accession>
<comment type="subcellular location">
    <subcellularLocation>
        <location evidence="6">Cytoplasm</location>
    </subcellularLocation>
</comment>
<dbReference type="GO" id="GO:0016787">
    <property type="term" value="F:hydrolase activity"/>
    <property type="evidence" value="ECO:0007669"/>
    <property type="project" value="UniProtKB-KW"/>
</dbReference>
<dbReference type="Pfam" id="PF01330">
    <property type="entry name" value="RuvA_N"/>
    <property type="match status" value="1"/>
</dbReference>
<feature type="domain" description="Helix-hairpin-helix DNA-binding motif class 1" evidence="7">
    <location>
        <begin position="107"/>
        <end position="126"/>
    </location>
</feature>
<dbReference type="SUPFAM" id="SSF50249">
    <property type="entry name" value="Nucleic acid-binding proteins"/>
    <property type="match status" value="1"/>
</dbReference>
<evidence type="ECO:0000256" key="6">
    <source>
        <dbReference type="HAMAP-Rule" id="MF_00031"/>
    </source>
</evidence>
<keyword evidence="4 6" id="KW-0233">DNA recombination</keyword>
<dbReference type="SMART" id="SM00278">
    <property type="entry name" value="HhH1"/>
    <property type="match status" value="2"/>
</dbReference>
<dbReference type="CDD" id="cd14332">
    <property type="entry name" value="UBA_RuvA_C"/>
    <property type="match status" value="1"/>
</dbReference>
<dbReference type="Pfam" id="PF14520">
    <property type="entry name" value="HHH_5"/>
    <property type="match status" value="1"/>
</dbReference>